<gene>
    <name evidence="1" type="ORF">SDRG_06114</name>
</gene>
<dbReference type="OrthoDB" id="77566at2759"/>
<reference evidence="1 2" key="1">
    <citation type="submission" date="2012-04" db="EMBL/GenBank/DDBJ databases">
        <title>The Genome Sequence of Saprolegnia declina VS20.</title>
        <authorList>
            <consortium name="The Broad Institute Genome Sequencing Platform"/>
            <person name="Russ C."/>
            <person name="Nusbaum C."/>
            <person name="Tyler B."/>
            <person name="van West P."/>
            <person name="Dieguez-Uribeondo J."/>
            <person name="de Bruijn I."/>
            <person name="Tripathy S."/>
            <person name="Jiang R."/>
            <person name="Young S.K."/>
            <person name="Zeng Q."/>
            <person name="Gargeya S."/>
            <person name="Fitzgerald M."/>
            <person name="Haas B."/>
            <person name="Abouelleil A."/>
            <person name="Alvarado L."/>
            <person name="Arachchi H.M."/>
            <person name="Berlin A."/>
            <person name="Chapman S.B."/>
            <person name="Goldberg J."/>
            <person name="Griggs A."/>
            <person name="Gujja S."/>
            <person name="Hansen M."/>
            <person name="Howarth C."/>
            <person name="Imamovic A."/>
            <person name="Larimer J."/>
            <person name="McCowen C."/>
            <person name="Montmayeur A."/>
            <person name="Murphy C."/>
            <person name="Neiman D."/>
            <person name="Pearson M."/>
            <person name="Priest M."/>
            <person name="Roberts A."/>
            <person name="Saif S."/>
            <person name="Shea T."/>
            <person name="Sisk P."/>
            <person name="Sykes S."/>
            <person name="Wortman J."/>
            <person name="Nusbaum C."/>
            <person name="Birren B."/>
        </authorList>
    </citation>
    <scope>NUCLEOTIDE SEQUENCE [LARGE SCALE GENOMIC DNA]</scope>
    <source>
        <strain evidence="1 2">VS20</strain>
    </source>
</reference>
<protein>
    <submittedName>
        <fullName evidence="1">Uncharacterized protein</fullName>
    </submittedName>
</protein>
<name>T0RW17_SAPDV</name>
<dbReference type="Proteomes" id="UP000030762">
    <property type="component" value="Unassembled WGS sequence"/>
</dbReference>
<dbReference type="VEuPathDB" id="FungiDB:SDRG_06114"/>
<organism evidence="1 2">
    <name type="scientific">Saprolegnia diclina (strain VS20)</name>
    <dbReference type="NCBI Taxonomy" id="1156394"/>
    <lineage>
        <taxon>Eukaryota</taxon>
        <taxon>Sar</taxon>
        <taxon>Stramenopiles</taxon>
        <taxon>Oomycota</taxon>
        <taxon>Saprolegniomycetes</taxon>
        <taxon>Saprolegniales</taxon>
        <taxon>Saprolegniaceae</taxon>
        <taxon>Saprolegnia</taxon>
    </lineage>
</organism>
<keyword evidence="2" id="KW-1185">Reference proteome</keyword>
<evidence type="ECO:0000313" key="2">
    <source>
        <dbReference type="Proteomes" id="UP000030762"/>
    </source>
</evidence>
<sequence length="361" mass="40904">MTSWAAPTEPAILSIAGATYPVFFTYGQEDKSLQVTIVCAATSTEFTTTLPATTVDILASAAKCDAASQAFRAFVLDHVRLRVDGRTRAFFLGHTRFHDRHFDAGRLADAEQGVGKRLVRQFGDVVRSLADQRTLQERIVWSNQQLMDTLTKGFEHMHELAARFVQHDAVVTQLVADVQQWRRLDMERYRDWMELQQHDHRIVEELEERLHMVSDRTQSLVATCGALETSLKAQLQDAETSSALRHRALDVETKAMQQHLDDHQALMRREMDRLRDALGLLNDAHCNTSKQLSTLVSQMDSVDDLAERVSCTAKLVAQLRQDHTEMLPKLQEMYVGERRREAIAAIDQLNFSALKPPASHS</sequence>
<dbReference type="AlphaFoldDB" id="T0RW17"/>
<dbReference type="InParanoid" id="T0RW17"/>
<dbReference type="GeneID" id="19946841"/>
<proteinExistence type="predicted"/>
<evidence type="ECO:0000313" key="1">
    <source>
        <dbReference type="EMBL" id="EQC36678.1"/>
    </source>
</evidence>
<accession>T0RW17</accession>
<dbReference type="RefSeq" id="XP_008610100.1">
    <property type="nucleotide sequence ID" value="XM_008611878.1"/>
</dbReference>
<dbReference type="EMBL" id="JH767147">
    <property type="protein sequence ID" value="EQC36678.1"/>
    <property type="molecule type" value="Genomic_DNA"/>
</dbReference>